<dbReference type="PRINTS" id="PR01183">
    <property type="entry name" value="RIBORDTASEM1"/>
</dbReference>
<dbReference type="GO" id="GO:0005971">
    <property type="term" value="C:ribonucleoside-diphosphate reductase complex"/>
    <property type="evidence" value="ECO:0007669"/>
    <property type="project" value="TreeGrafter"/>
</dbReference>
<dbReference type="InterPro" id="IPR013509">
    <property type="entry name" value="RNR_lsu_N"/>
</dbReference>
<dbReference type="PANTHER" id="PTHR11573:SF6">
    <property type="entry name" value="RIBONUCLEOSIDE-DIPHOSPHATE REDUCTASE LARGE SUBUNIT"/>
    <property type="match status" value="1"/>
</dbReference>
<evidence type="ECO:0000256" key="4">
    <source>
        <dbReference type="ARBA" id="ARBA00023116"/>
    </source>
</evidence>
<dbReference type="Gene3D" id="3.20.70.20">
    <property type="match status" value="1"/>
</dbReference>
<evidence type="ECO:0000256" key="5">
    <source>
        <dbReference type="ARBA" id="ARBA00024942"/>
    </source>
</evidence>
<dbReference type="Proteomes" id="UP000284706">
    <property type="component" value="Unassembled WGS sequence"/>
</dbReference>
<comment type="function">
    <text evidence="5 6">Provides the precursors necessary for DNA synthesis. Catalyzes the biosynthesis of deoxyribonucleotides from the corresponding ribonucleotides.</text>
</comment>
<organism evidence="9 10">
    <name type="scientific">Gymnopilus dilepis</name>
    <dbReference type="NCBI Taxonomy" id="231916"/>
    <lineage>
        <taxon>Eukaryota</taxon>
        <taxon>Fungi</taxon>
        <taxon>Dikarya</taxon>
        <taxon>Basidiomycota</taxon>
        <taxon>Agaricomycotina</taxon>
        <taxon>Agaricomycetes</taxon>
        <taxon>Agaricomycetidae</taxon>
        <taxon>Agaricales</taxon>
        <taxon>Agaricineae</taxon>
        <taxon>Hymenogastraceae</taxon>
        <taxon>Gymnopilus</taxon>
    </lineage>
</organism>
<feature type="non-terminal residue" evidence="9">
    <location>
        <position position="1"/>
    </location>
</feature>
<evidence type="ECO:0000259" key="8">
    <source>
        <dbReference type="Pfam" id="PF02867"/>
    </source>
</evidence>
<dbReference type="SUPFAM" id="SSF51998">
    <property type="entry name" value="PFL-like glycyl radical enzymes"/>
    <property type="match status" value="1"/>
</dbReference>
<gene>
    <name evidence="9" type="ORF">CVT26_005515</name>
</gene>
<evidence type="ECO:0000259" key="7">
    <source>
        <dbReference type="Pfam" id="PF00317"/>
    </source>
</evidence>
<name>A0A409W804_9AGAR</name>
<evidence type="ECO:0000313" key="10">
    <source>
        <dbReference type="Proteomes" id="UP000284706"/>
    </source>
</evidence>
<dbReference type="Pfam" id="PF02867">
    <property type="entry name" value="Ribonuc_red_lgC"/>
    <property type="match status" value="1"/>
</dbReference>
<dbReference type="EMBL" id="NHYE01005323">
    <property type="protein sequence ID" value="PPQ74670.1"/>
    <property type="molecule type" value="Genomic_DNA"/>
</dbReference>
<evidence type="ECO:0000256" key="2">
    <source>
        <dbReference type="ARBA" id="ARBA00012274"/>
    </source>
</evidence>
<dbReference type="InterPro" id="IPR013346">
    <property type="entry name" value="NrdE_NrdA_C"/>
</dbReference>
<dbReference type="GO" id="GO:0004748">
    <property type="term" value="F:ribonucleoside-diphosphate reductase activity, thioredoxin disulfide as acceptor"/>
    <property type="evidence" value="ECO:0007669"/>
    <property type="project" value="UniProtKB-EC"/>
</dbReference>
<dbReference type="PANTHER" id="PTHR11573">
    <property type="entry name" value="RIBONUCLEOSIDE-DIPHOSPHATE REDUCTASE LARGE CHAIN"/>
    <property type="match status" value="1"/>
</dbReference>
<evidence type="ECO:0000256" key="6">
    <source>
        <dbReference type="RuleBase" id="RU003410"/>
    </source>
</evidence>
<dbReference type="NCBIfam" id="TIGR02506">
    <property type="entry name" value="NrdE_NrdA"/>
    <property type="match status" value="1"/>
</dbReference>
<comment type="caution">
    <text evidence="9">The sequence shown here is derived from an EMBL/GenBank/DDBJ whole genome shotgun (WGS) entry which is preliminary data.</text>
</comment>
<dbReference type="SUPFAM" id="SSF48168">
    <property type="entry name" value="R1 subunit of ribonucleotide reductase, N-terminal domain"/>
    <property type="match status" value="1"/>
</dbReference>
<proteinExistence type="inferred from homology"/>
<keyword evidence="4 6" id="KW-0215">Deoxyribonucleotide synthesis</keyword>
<feature type="domain" description="Ribonucleotide reductase large subunit C-terminal" evidence="8">
    <location>
        <begin position="201"/>
        <end position="705"/>
    </location>
</feature>
<evidence type="ECO:0000256" key="1">
    <source>
        <dbReference type="ARBA" id="ARBA00010406"/>
    </source>
</evidence>
<evidence type="ECO:0000256" key="3">
    <source>
        <dbReference type="ARBA" id="ARBA00023002"/>
    </source>
</evidence>
<comment type="similarity">
    <text evidence="1 6">Belongs to the ribonucleoside diphosphate reductase large chain family.</text>
</comment>
<dbReference type="InParanoid" id="A0A409W804"/>
<dbReference type="EC" id="1.17.4.1" evidence="2 6"/>
<sequence>VVKQDERAYVDVPRIIDSVIQSAHSVVATNELDRSLAFNCARLSYLHPAYDMVGGRIEMGRLHKETPATFAESVQELMKASTPLLTSRYLHSVNLFLACLEGLIVEERDFEFTYDAVIALENNYLLRSGDRILERPQYMFLRLAVVSSADNFGAMSRTYEQLSKRLYFYGPTAMTYAGTTLGQMISSFSLRFDADNDAGRLDTLTQCAMITHGGGSIGLGVSNYPPNGSEQALTDTGGLRLLLRLLHDMSRRNAGSSSQGRGRITAFIQPWHPELYVFLNECKRMNREASVRTRGLFYGISVPDIFMRHVDEQGVWSFFNPSDVPDLMNTHGLLFEDSYCAYESQNLATHVLPALDVWNAILLAETEALGPAIVFRDAMNDKSNLSHEGCLDFAGQAADGVLPSSVGETATCNTASVVLPKFVLEDKTFDYESLHDVVGTVTRNLNRMMALNSFPSLASAISYVRHRALGIGVIGLAETFIKMRMGFESSEARETGRSIMETIYHAALQTSCDLVSIYGSHPSFPGSALAFGKFQFDLWEAPVIGRNYDWEILRERIQKVGIANGQLVMISDTAECARLSGFTEGCEPLISNLSSKQSDSCKYLSLNPILVDEIQKHGLWTEELRLKLMLSRGSVRYLHELPSDVRKLYKSAWEIDVDLLLQHAILRGPFVCQSQSLVLYKERPCKYWLTKALFLAWKGGLKTGLFFLRSARRSSPWSSDDMVDGEHELASF</sequence>
<dbReference type="AlphaFoldDB" id="A0A409W804"/>
<reference evidence="9 10" key="1">
    <citation type="journal article" date="2018" name="Evol. Lett.">
        <title>Horizontal gene cluster transfer increased hallucinogenic mushroom diversity.</title>
        <authorList>
            <person name="Reynolds H.T."/>
            <person name="Vijayakumar V."/>
            <person name="Gluck-Thaler E."/>
            <person name="Korotkin H.B."/>
            <person name="Matheny P.B."/>
            <person name="Slot J.C."/>
        </authorList>
    </citation>
    <scope>NUCLEOTIDE SEQUENCE [LARGE SCALE GENOMIC DNA]</scope>
    <source>
        <strain evidence="9 10">SRW20</strain>
    </source>
</reference>
<feature type="domain" description="Ribonucleotide reductase large subunit N-terminal" evidence="7">
    <location>
        <begin position="111"/>
        <end position="181"/>
    </location>
</feature>
<keyword evidence="3 6" id="KW-0560">Oxidoreductase</keyword>
<accession>A0A409W804</accession>
<comment type="catalytic activity">
    <reaction evidence="6">
        <text>a 2'-deoxyribonucleoside 5'-diphosphate + [thioredoxin]-disulfide + H2O = a ribonucleoside 5'-diphosphate + [thioredoxin]-dithiol</text>
        <dbReference type="Rhea" id="RHEA:23252"/>
        <dbReference type="Rhea" id="RHEA-COMP:10698"/>
        <dbReference type="Rhea" id="RHEA-COMP:10700"/>
        <dbReference type="ChEBI" id="CHEBI:15377"/>
        <dbReference type="ChEBI" id="CHEBI:29950"/>
        <dbReference type="ChEBI" id="CHEBI:50058"/>
        <dbReference type="ChEBI" id="CHEBI:57930"/>
        <dbReference type="ChEBI" id="CHEBI:73316"/>
        <dbReference type="EC" id="1.17.4.1"/>
    </reaction>
</comment>
<evidence type="ECO:0000313" key="9">
    <source>
        <dbReference type="EMBL" id="PPQ74670.1"/>
    </source>
</evidence>
<protein>
    <recommendedName>
        <fullName evidence="2 6">Ribonucleoside-diphosphate reductase</fullName>
        <ecNumber evidence="2 6">1.17.4.1</ecNumber>
    </recommendedName>
</protein>
<keyword evidence="10" id="KW-1185">Reference proteome</keyword>
<dbReference type="InterPro" id="IPR000788">
    <property type="entry name" value="RNR_lg_C"/>
</dbReference>
<dbReference type="InterPro" id="IPR008926">
    <property type="entry name" value="RNR_R1-su_N"/>
</dbReference>
<dbReference type="InterPro" id="IPR039718">
    <property type="entry name" value="Rrm1"/>
</dbReference>
<dbReference type="STRING" id="231916.A0A409W804"/>
<dbReference type="UniPathway" id="UPA00326"/>
<dbReference type="GO" id="GO:0009263">
    <property type="term" value="P:deoxyribonucleotide biosynthetic process"/>
    <property type="evidence" value="ECO:0007669"/>
    <property type="project" value="UniProtKB-KW"/>
</dbReference>
<dbReference type="GO" id="GO:0005524">
    <property type="term" value="F:ATP binding"/>
    <property type="evidence" value="ECO:0007669"/>
    <property type="project" value="InterPro"/>
</dbReference>
<dbReference type="Pfam" id="PF00317">
    <property type="entry name" value="Ribonuc_red_lgN"/>
    <property type="match status" value="1"/>
</dbReference>
<dbReference type="OrthoDB" id="3026921at2759"/>